<evidence type="ECO:0000313" key="3">
    <source>
        <dbReference type="EMBL" id="OGF97612.1"/>
    </source>
</evidence>
<dbReference type="EMBL" id="MFIW01000074">
    <property type="protein sequence ID" value="OGF97612.1"/>
    <property type="molecule type" value="Genomic_DNA"/>
</dbReference>
<organism evidence="3 4">
    <name type="scientific">Candidatus Glassbacteria bacterium RBG_16_58_8</name>
    <dbReference type="NCBI Taxonomy" id="1817866"/>
    <lineage>
        <taxon>Bacteria</taxon>
        <taxon>Candidatus Glassiibacteriota</taxon>
    </lineage>
</organism>
<evidence type="ECO:0000256" key="1">
    <source>
        <dbReference type="ARBA" id="ARBA00006738"/>
    </source>
</evidence>
<dbReference type="SUPFAM" id="SSF52980">
    <property type="entry name" value="Restriction endonuclease-like"/>
    <property type="match status" value="1"/>
</dbReference>
<dbReference type="GO" id="GO:0003676">
    <property type="term" value="F:nucleic acid binding"/>
    <property type="evidence" value="ECO:0007669"/>
    <property type="project" value="InterPro"/>
</dbReference>
<dbReference type="InterPro" id="IPR011856">
    <property type="entry name" value="tRNA_endonuc-like_dom_sf"/>
</dbReference>
<dbReference type="AlphaFoldDB" id="A0A1F5YC32"/>
<evidence type="ECO:0000313" key="4">
    <source>
        <dbReference type="Proteomes" id="UP000179034"/>
    </source>
</evidence>
<comment type="caution">
    <text evidence="3">The sequence shown here is derived from an EMBL/GenBank/DDBJ whole genome shotgun (WGS) entry which is preliminary data.</text>
</comment>
<dbReference type="HAMAP" id="MF_00048">
    <property type="entry name" value="UPF0102"/>
    <property type="match status" value="1"/>
</dbReference>
<proteinExistence type="inferred from homology"/>
<dbReference type="Proteomes" id="UP000179034">
    <property type="component" value="Unassembled WGS sequence"/>
</dbReference>
<dbReference type="NCBIfam" id="TIGR00252">
    <property type="entry name" value="YraN family protein"/>
    <property type="match status" value="1"/>
</dbReference>
<accession>A0A1F5YC32</accession>
<sequence>MARVPRAERAELGARGEELAALYLERKGYRVLARGYRYGHKEIDIIARDARSLVFVEVKSRSRVDGYPPFLAVNPAKQTQILRAARAYLARYPQPEGLDIRFDVVSIILSPEGNVEVEHLVDAFRPS</sequence>
<dbReference type="Pfam" id="PF02021">
    <property type="entry name" value="UPF0102"/>
    <property type="match status" value="1"/>
</dbReference>
<comment type="similarity">
    <text evidence="1 2">Belongs to the UPF0102 family.</text>
</comment>
<dbReference type="PANTHER" id="PTHR34039">
    <property type="entry name" value="UPF0102 PROTEIN YRAN"/>
    <property type="match status" value="1"/>
</dbReference>
<name>A0A1F5YC32_9BACT</name>
<dbReference type="Gene3D" id="3.40.1350.10">
    <property type="match status" value="1"/>
</dbReference>
<dbReference type="CDD" id="cd20736">
    <property type="entry name" value="PoNe_Nuclease"/>
    <property type="match status" value="1"/>
</dbReference>
<dbReference type="PANTHER" id="PTHR34039:SF1">
    <property type="entry name" value="UPF0102 PROTEIN YRAN"/>
    <property type="match status" value="1"/>
</dbReference>
<gene>
    <name evidence="3" type="ORF">A2Z06_01650</name>
</gene>
<reference evidence="3 4" key="1">
    <citation type="journal article" date="2016" name="Nat. Commun.">
        <title>Thousands of microbial genomes shed light on interconnected biogeochemical processes in an aquifer system.</title>
        <authorList>
            <person name="Anantharaman K."/>
            <person name="Brown C.T."/>
            <person name="Hug L.A."/>
            <person name="Sharon I."/>
            <person name="Castelle C.J."/>
            <person name="Probst A.J."/>
            <person name="Thomas B.C."/>
            <person name="Singh A."/>
            <person name="Wilkins M.J."/>
            <person name="Karaoz U."/>
            <person name="Brodie E.L."/>
            <person name="Williams K.H."/>
            <person name="Hubbard S.S."/>
            <person name="Banfield J.F."/>
        </authorList>
    </citation>
    <scope>NUCLEOTIDE SEQUENCE [LARGE SCALE GENOMIC DNA]</scope>
</reference>
<protein>
    <recommendedName>
        <fullName evidence="2">UPF0102 protein A2Z06_01650</fullName>
    </recommendedName>
</protein>
<evidence type="ECO:0000256" key="2">
    <source>
        <dbReference type="HAMAP-Rule" id="MF_00048"/>
    </source>
</evidence>
<dbReference type="InterPro" id="IPR003509">
    <property type="entry name" value="UPF0102_YraN-like"/>
</dbReference>
<dbReference type="InterPro" id="IPR011335">
    <property type="entry name" value="Restrct_endonuc-II-like"/>
</dbReference>